<protein>
    <submittedName>
        <fullName evidence="1">Uncharacterized protein</fullName>
    </submittedName>
</protein>
<gene>
    <name evidence="1" type="ORF">RCOM_0059240</name>
</gene>
<keyword evidence="2" id="KW-1185">Reference proteome</keyword>
<organism evidence="1 2">
    <name type="scientific">Ricinus communis</name>
    <name type="common">Castor bean</name>
    <dbReference type="NCBI Taxonomy" id="3988"/>
    <lineage>
        <taxon>Eukaryota</taxon>
        <taxon>Viridiplantae</taxon>
        <taxon>Streptophyta</taxon>
        <taxon>Embryophyta</taxon>
        <taxon>Tracheophyta</taxon>
        <taxon>Spermatophyta</taxon>
        <taxon>Magnoliopsida</taxon>
        <taxon>eudicotyledons</taxon>
        <taxon>Gunneridae</taxon>
        <taxon>Pentapetalae</taxon>
        <taxon>rosids</taxon>
        <taxon>fabids</taxon>
        <taxon>Malpighiales</taxon>
        <taxon>Euphorbiaceae</taxon>
        <taxon>Acalyphoideae</taxon>
        <taxon>Acalypheae</taxon>
        <taxon>Ricinus</taxon>
    </lineage>
</organism>
<proteinExistence type="predicted"/>
<dbReference type="AlphaFoldDB" id="B9SYD8"/>
<dbReference type="Proteomes" id="UP000008311">
    <property type="component" value="Unassembled WGS sequence"/>
</dbReference>
<dbReference type="EMBL" id="EQ974248">
    <property type="protein sequence ID" value="EEF31367.1"/>
    <property type="molecule type" value="Genomic_DNA"/>
</dbReference>
<sequence length="106" mass="11606">MNFDGNATFANVAASTANAVNNNTSLATPVDIVQLVPSMPYAKHFSNISKIEVFGGQNYKRLQVCIFSILDMHAIASAIIDPNIEPNVDLKQIELWTHTNKMGDDI</sequence>
<evidence type="ECO:0000313" key="2">
    <source>
        <dbReference type="Proteomes" id="UP000008311"/>
    </source>
</evidence>
<dbReference type="InParanoid" id="B9SYD8"/>
<accession>B9SYD8</accession>
<name>B9SYD8_RICCO</name>
<reference evidence="2" key="1">
    <citation type="journal article" date="2010" name="Nat. Biotechnol.">
        <title>Draft genome sequence of the oilseed species Ricinus communis.</title>
        <authorList>
            <person name="Chan A.P."/>
            <person name="Crabtree J."/>
            <person name="Zhao Q."/>
            <person name="Lorenzi H."/>
            <person name="Orvis J."/>
            <person name="Puiu D."/>
            <person name="Melake-Berhan A."/>
            <person name="Jones K.M."/>
            <person name="Redman J."/>
            <person name="Chen G."/>
            <person name="Cahoon E.B."/>
            <person name="Gedil M."/>
            <person name="Stanke M."/>
            <person name="Haas B.J."/>
            <person name="Wortman J.R."/>
            <person name="Fraser-Liggett C.M."/>
            <person name="Ravel J."/>
            <person name="Rabinowicz P.D."/>
        </authorList>
    </citation>
    <scope>NUCLEOTIDE SEQUENCE [LARGE SCALE GENOMIC DNA]</scope>
    <source>
        <strain evidence="2">cv. Hale</strain>
    </source>
</reference>
<evidence type="ECO:0000313" key="1">
    <source>
        <dbReference type="EMBL" id="EEF31367.1"/>
    </source>
</evidence>